<dbReference type="EMBL" id="FTOP01000043">
    <property type="protein sequence ID" value="SIT18660.1"/>
    <property type="molecule type" value="Genomic_DNA"/>
</dbReference>
<evidence type="ECO:0000313" key="7">
    <source>
        <dbReference type="EMBL" id="SIT18660.1"/>
    </source>
</evidence>
<accession>A0A1N7Q712</accession>
<dbReference type="AlphaFoldDB" id="A0A1N7Q712"/>
<reference evidence="8" key="1">
    <citation type="submission" date="2017-01" db="EMBL/GenBank/DDBJ databases">
        <authorList>
            <person name="Varghese N."/>
            <person name="Submissions S."/>
        </authorList>
    </citation>
    <scope>NUCLEOTIDE SEQUENCE [LARGE SCALE GENOMIC DNA]</scope>
    <source>
        <strain evidence="8">DSM 46698</strain>
    </source>
</reference>
<dbReference type="OrthoDB" id="9779930at2"/>
<evidence type="ECO:0000313" key="8">
    <source>
        <dbReference type="Proteomes" id="UP000186026"/>
    </source>
</evidence>
<dbReference type="PANTHER" id="PTHR33217:SF8">
    <property type="entry name" value="MUTATOR FAMILY TRANSPOSASE"/>
    <property type="match status" value="1"/>
</dbReference>
<evidence type="ECO:0000256" key="6">
    <source>
        <dbReference type="RuleBase" id="RU365089"/>
    </source>
</evidence>
<dbReference type="PANTHER" id="PTHR33217">
    <property type="entry name" value="TRANSPOSASE FOR INSERTION SEQUENCE ELEMENT IS1081"/>
    <property type="match status" value="1"/>
</dbReference>
<dbReference type="GO" id="GO:0006313">
    <property type="term" value="P:DNA transposition"/>
    <property type="evidence" value="ECO:0007669"/>
    <property type="project" value="UniProtKB-UniRule"/>
</dbReference>
<dbReference type="GO" id="GO:0004803">
    <property type="term" value="F:transposase activity"/>
    <property type="evidence" value="ECO:0007669"/>
    <property type="project" value="UniProtKB-UniRule"/>
</dbReference>
<keyword evidence="8" id="KW-1185">Reference proteome</keyword>
<dbReference type="PROSITE" id="PS01007">
    <property type="entry name" value="TRANSPOSASE_MUTATOR"/>
    <property type="match status" value="1"/>
</dbReference>
<keyword evidence="6" id="KW-0814">Transposable element</keyword>
<evidence type="ECO:0000256" key="5">
    <source>
        <dbReference type="ARBA" id="ARBA00023172"/>
    </source>
</evidence>
<keyword evidence="5 6" id="KW-0233">DNA recombination</keyword>
<proteinExistence type="inferred from homology"/>
<evidence type="ECO:0000256" key="4">
    <source>
        <dbReference type="ARBA" id="ARBA00023125"/>
    </source>
</evidence>
<dbReference type="Proteomes" id="UP000186026">
    <property type="component" value="Unassembled WGS sequence"/>
</dbReference>
<dbReference type="NCBIfam" id="NF033543">
    <property type="entry name" value="transpos_IS256"/>
    <property type="match status" value="1"/>
</dbReference>
<dbReference type="Pfam" id="PF00872">
    <property type="entry name" value="Transposase_mut"/>
    <property type="match status" value="1"/>
</dbReference>
<gene>
    <name evidence="7" type="ORF">SAMN05421761_1431</name>
</gene>
<comment type="function">
    <text evidence="1 6">Required for the transposition of the insertion element.</text>
</comment>
<comment type="similarity">
    <text evidence="2 6">Belongs to the transposase mutator family.</text>
</comment>
<name>A0A1N7Q712_9BACT</name>
<dbReference type="RefSeq" id="WP_076503166.1">
    <property type="nucleotide sequence ID" value="NZ_FTOP01000043.1"/>
</dbReference>
<sequence length="412" mass="47392">MNKKKTIDDLLNDPKMSERLKERLYSKKGLLGKESPFSEILQQMVNTMLEGEIESFLSEERASGHVNKRNGRTPKRVVSDAGFLDISTPRDRNGDFEPELVGKRERELSSGLDDQILALYAQGNSVEDVRRLLEEIYGVSISAGRISQITDKVLPEIQEWRTRSLQSFYPIVYLDAIHFKVRQEGKYISSAFYTVYSVDWEGKRDVLGLYINSGGEGAKKWGLVMEDLKSRGVADILVVCTDDLQGFSEQIQEVFPASVVQKCIVHQMRNSLKYVDEADKKAVIKDLRQVYTSTTEEGAKTALSAFEATWGKKYKYIVRQWRDNWTELMAFLDFPVGMRKMIYTTNPVEALHRIMRKLIKSKAAWASETALLKQLYLSISRNEKSWKKNARGWTSIQREIMELYPDRVPQKN</sequence>
<protein>
    <recommendedName>
        <fullName evidence="6">Mutator family transposase</fullName>
    </recommendedName>
</protein>
<dbReference type="InterPro" id="IPR001207">
    <property type="entry name" value="Transposase_mutator"/>
</dbReference>
<dbReference type="GO" id="GO:0003677">
    <property type="term" value="F:DNA binding"/>
    <property type="evidence" value="ECO:0007669"/>
    <property type="project" value="UniProtKB-UniRule"/>
</dbReference>
<organism evidence="7 8">
    <name type="scientific">Belliella pelovolcani</name>
    <dbReference type="NCBI Taxonomy" id="529505"/>
    <lineage>
        <taxon>Bacteria</taxon>
        <taxon>Pseudomonadati</taxon>
        <taxon>Bacteroidota</taxon>
        <taxon>Cytophagia</taxon>
        <taxon>Cytophagales</taxon>
        <taxon>Cyclobacteriaceae</taxon>
        <taxon>Belliella</taxon>
    </lineage>
</organism>
<evidence type="ECO:0000256" key="1">
    <source>
        <dbReference type="ARBA" id="ARBA00002190"/>
    </source>
</evidence>
<keyword evidence="3 6" id="KW-0815">Transposition</keyword>
<evidence type="ECO:0000256" key="3">
    <source>
        <dbReference type="ARBA" id="ARBA00022578"/>
    </source>
</evidence>
<keyword evidence="4 6" id="KW-0238">DNA-binding</keyword>
<evidence type="ECO:0000256" key="2">
    <source>
        <dbReference type="ARBA" id="ARBA00010961"/>
    </source>
</evidence>